<feature type="transmembrane region" description="Helical" evidence="12">
    <location>
        <begin position="35"/>
        <end position="57"/>
    </location>
</feature>
<dbReference type="Gene3D" id="3.30.565.10">
    <property type="entry name" value="Histidine kinase-like ATPase, C-terminal domain"/>
    <property type="match status" value="1"/>
</dbReference>
<evidence type="ECO:0000256" key="6">
    <source>
        <dbReference type="ARBA" id="ARBA00022679"/>
    </source>
</evidence>
<dbReference type="CDD" id="cd00082">
    <property type="entry name" value="HisKA"/>
    <property type="match status" value="1"/>
</dbReference>
<evidence type="ECO:0000256" key="1">
    <source>
        <dbReference type="ARBA" id="ARBA00000085"/>
    </source>
</evidence>
<dbReference type="InterPro" id="IPR004358">
    <property type="entry name" value="Sig_transdc_His_kin-like_C"/>
</dbReference>
<dbReference type="PANTHER" id="PTHR42878:SF7">
    <property type="entry name" value="SENSOR HISTIDINE KINASE GLRK"/>
    <property type="match status" value="1"/>
</dbReference>
<feature type="domain" description="HAMP" evidence="14">
    <location>
        <begin position="102"/>
        <end position="154"/>
    </location>
</feature>
<dbReference type="SMART" id="SM00304">
    <property type="entry name" value="HAMP"/>
    <property type="match status" value="1"/>
</dbReference>
<dbReference type="InterPro" id="IPR005467">
    <property type="entry name" value="His_kinase_dom"/>
</dbReference>
<evidence type="ECO:0000256" key="3">
    <source>
        <dbReference type="ARBA" id="ARBA00012438"/>
    </source>
</evidence>
<dbReference type="SUPFAM" id="SSF47384">
    <property type="entry name" value="Homodimeric domain of signal transducing histidine kinase"/>
    <property type="match status" value="1"/>
</dbReference>
<organism evidence="15 16">
    <name type="scientific">Candidatus Andersenbacteria bacterium CG10_big_fil_rev_8_21_14_0_10_54_11</name>
    <dbReference type="NCBI Taxonomy" id="1974485"/>
    <lineage>
        <taxon>Bacteria</taxon>
        <taxon>Candidatus Anderseniibacteriota</taxon>
    </lineage>
</organism>
<dbReference type="FunFam" id="3.30.565.10:FF:000023">
    <property type="entry name" value="PAS domain-containing sensor histidine kinase"/>
    <property type="match status" value="1"/>
</dbReference>
<evidence type="ECO:0000259" key="14">
    <source>
        <dbReference type="PROSITE" id="PS50885"/>
    </source>
</evidence>
<evidence type="ECO:0000256" key="4">
    <source>
        <dbReference type="ARBA" id="ARBA00022475"/>
    </source>
</evidence>
<keyword evidence="12" id="KW-0812">Transmembrane</keyword>
<dbReference type="PROSITE" id="PS50109">
    <property type="entry name" value="HIS_KIN"/>
    <property type="match status" value="1"/>
</dbReference>
<keyword evidence="5" id="KW-0597">Phosphoprotein</keyword>
<evidence type="ECO:0000256" key="12">
    <source>
        <dbReference type="SAM" id="Phobius"/>
    </source>
</evidence>
<keyword evidence="8" id="KW-0418">Kinase</keyword>
<dbReference type="SUPFAM" id="SSF158472">
    <property type="entry name" value="HAMP domain-like"/>
    <property type="match status" value="1"/>
</dbReference>
<dbReference type="GO" id="GO:0005524">
    <property type="term" value="F:ATP binding"/>
    <property type="evidence" value="ECO:0007669"/>
    <property type="project" value="UniProtKB-KW"/>
</dbReference>
<name>A0A2M6WYM0_9BACT</name>
<dbReference type="AlphaFoldDB" id="A0A2M6WYM0"/>
<protein>
    <recommendedName>
        <fullName evidence="3">histidine kinase</fullName>
        <ecNumber evidence="3">2.7.13.3</ecNumber>
    </recommendedName>
</protein>
<dbReference type="PRINTS" id="PR00344">
    <property type="entry name" value="BCTRLSENSOR"/>
</dbReference>
<reference evidence="16" key="1">
    <citation type="submission" date="2017-09" db="EMBL/GenBank/DDBJ databases">
        <title>Depth-based differentiation of microbial function through sediment-hosted aquifers and enrichment of novel symbionts in the deep terrestrial subsurface.</title>
        <authorList>
            <person name="Probst A.J."/>
            <person name="Ladd B."/>
            <person name="Jarett J.K."/>
            <person name="Geller-Mcgrath D.E."/>
            <person name="Sieber C.M.K."/>
            <person name="Emerson J.B."/>
            <person name="Anantharaman K."/>
            <person name="Thomas B.C."/>
            <person name="Malmstrom R."/>
            <person name="Stieglmeier M."/>
            <person name="Klingl A."/>
            <person name="Woyke T."/>
            <person name="Ryan C.M."/>
            <person name="Banfield J.F."/>
        </authorList>
    </citation>
    <scope>NUCLEOTIDE SEQUENCE [LARGE SCALE GENOMIC DNA]</scope>
</reference>
<comment type="catalytic activity">
    <reaction evidence="1">
        <text>ATP + protein L-histidine = ADP + protein N-phospho-L-histidine.</text>
        <dbReference type="EC" id="2.7.13.3"/>
    </reaction>
</comment>
<dbReference type="CDD" id="cd00075">
    <property type="entry name" value="HATPase"/>
    <property type="match status" value="1"/>
</dbReference>
<dbReference type="InterPro" id="IPR036097">
    <property type="entry name" value="HisK_dim/P_sf"/>
</dbReference>
<dbReference type="GO" id="GO:0000155">
    <property type="term" value="F:phosphorelay sensor kinase activity"/>
    <property type="evidence" value="ECO:0007669"/>
    <property type="project" value="InterPro"/>
</dbReference>
<dbReference type="EC" id="2.7.13.3" evidence="3"/>
<dbReference type="InterPro" id="IPR003661">
    <property type="entry name" value="HisK_dim/P_dom"/>
</dbReference>
<dbReference type="InterPro" id="IPR036890">
    <property type="entry name" value="HATPase_C_sf"/>
</dbReference>
<comment type="subcellular location">
    <subcellularLocation>
        <location evidence="2">Cell membrane</location>
    </subcellularLocation>
</comment>
<dbReference type="Pfam" id="PF00512">
    <property type="entry name" value="HisKA"/>
    <property type="match status" value="1"/>
</dbReference>
<evidence type="ECO:0000256" key="5">
    <source>
        <dbReference type="ARBA" id="ARBA00022553"/>
    </source>
</evidence>
<evidence type="ECO:0000313" key="15">
    <source>
        <dbReference type="EMBL" id="PIT97879.1"/>
    </source>
</evidence>
<dbReference type="SMART" id="SM00388">
    <property type="entry name" value="HisKA"/>
    <property type="match status" value="1"/>
</dbReference>
<evidence type="ECO:0000256" key="2">
    <source>
        <dbReference type="ARBA" id="ARBA00004236"/>
    </source>
</evidence>
<keyword evidence="6" id="KW-0808">Transferase</keyword>
<accession>A0A2M6WYM0</accession>
<dbReference type="InterPro" id="IPR003594">
    <property type="entry name" value="HATPase_dom"/>
</dbReference>
<gene>
    <name evidence="15" type="ORF">COT71_03640</name>
</gene>
<dbReference type="Pfam" id="PF02518">
    <property type="entry name" value="HATPase_c"/>
    <property type="match status" value="1"/>
</dbReference>
<feature type="domain" description="Histidine kinase" evidence="13">
    <location>
        <begin position="169"/>
        <end position="389"/>
    </location>
</feature>
<sequence length="405" mass="44451">MAAAPPKKQPGTVEQRYSELAFTSVPPSRSLFAKFTYTLAALTVTLTALTGTLTAIVHKTILEPLIPADMLAVIREELLVSLTLIGLVSLALAAGAAALLARHFTRPITQLMEAMKEVSHDNLTVRIPVKRRDELGTVTRFFNSMVQQIKAVQARNANVQKMKSQFVSAAAHQLRTPLTGLKWSLQYLLEEKAGTITAEQRQTLQQGQVVAEKMMQIVNQFLNVAKIEEGKAGLNLQAVALAPLVHRAVTAHEDEARQRGIKLQWQSSVGDHVTIVADPAYLDVIITNLLDNALIYTPTGGQVTVRLAPGKNYLTVTVEDTGIGIPPTEQAKIFSQFYRSENAKKVHTDGSGLGLFIARNIATQHGGRLWFKSQPGRGTIFYLTLPVREELLPKPESLEELLQEI</sequence>
<keyword evidence="10" id="KW-0902">Two-component regulatory system</keyword>
<keyword evidence="11 12" id="KW-0472">Membrane</keyword>
<dbReference type="Gene3D" id="1.10.287.130">
    <property type="match status" value="1"/>
</dbReference>
<comment type="caution">
    <text evidence="15">The sequence shown here is derived from an EMBL/GenBank/DDBJ whole genome shotgun (WGS) entry which is preliminary data.</text>
</comment>
<keyword evidence="4" id="KW-1003">Cell membrane</keyword>
<evidence type="ECO:0000259" key="13">
    <source>
        <dbReference type="PROSITE" id="PS50109"/>
    </source>
</evidence>
<keyword evidence="9" id="KW-0067">ATP-binding</keyword>
<keyword evidence="7" id="KW-0547">Nucleotide-binding</keyword>
<dbReference type="GO" id="GO:0007234">
    <property type="term" value="P:osmosensory signaling via phosphorelay pathway"/>
    <property type="evidence" value="ECO:0007669"/>
    <property type="project" value="TreeGrafter"/>
</dbReference>
<keyword evidence="12" id="KW-1133">Transmembrane helix</keyword>
<evidence type="ECO:0000256" key="9">
    <source>
        <dbReference type="ARBA" id="ARBA00022840"/>
    </source>
</evidence>
<dbReference type="SUPFAM" id="SSF55874">
    <property type="entry name" value="ATPase domain of HSP90 chaperone/DNA topoisomerase II/histidine kinase"/>
    <property type="match status" value="1"/>
</dbReference>
<evidence type="ECO:0000313" key="16">
    <source>
        <dbReference type="Proteomes" id="UP000230731"/>
    </source>
</evidence>
<evidence type="ECO:0000256" key="10">
    <source>
        <dbReference type="ARBA" id="ARBA00023012"/>
    </source>
</evidence>
<dbReference type="CDD" id="cd06225">
    <property type="entry name" value="HAMP"/>
    <property type="match status" value="1"/>
</dbReference>
<dbReference type="GO" id="GO:0005886">
    <property type="term" value="C:plasma membrane"/>
    <property type="evidence" value="ECO:0007669"/>
    <property type="project" value="UniProtKB-SubCell"/>
</dbReference>
<evidence type="ECO:0000256" key="11">
    <source>
        <dbReference type="ARBA" id="ARBA00023136"/>
    </source>
</evidence>
<dbReference type="SMART" id="SM00387">
    <property type="entry name" value="HATPase_c"/>
    <property type="match status" value="1"/>
</dbReference>
<dbReference type="EMBL" id="PEZP01000041">
    <property type="protein sequence ID" value="PIT97879.1"/>
    <property type="molecule type" value="Genomic_DNA"/>
</dbReference>
<dbReference type="Pfam" id="PF00672">
    <property type="entry name" value="HAMP"/>
    <property type="match status" value="1"/>
</dbReference>
<dbReference type="PROSITE" id="PS50885">
    <property type="entry name" value="HAMP"/>
    <property type="match status" value="1"/>
</dbReference>
<dbReference type="GO" id="GO:0000156">
    <property type="term" value="F:phosphorelay response regulator activity"/>
    <property type="evidence" value="ECO:0007669"/>
    <property type="project" value="TreeGrafter"/>
</dbReference>
<dbReference type="InterPro" id="IPR050351">
    <property type="entry name" value="BphY/WalK/GraS-like"/>
</dbReference>
<dbReference type="InterPro" id="IPR003660">
    <property type="entry name" value="HAMP_dom"/>
</dbReference>
<evidence type="ECO:0000256" key="8">
    <source>
        <dbReference type="ARBA" id="ARBA00022777"/>
    </source>
</evidence>
<dbReference type="PANTHER" id="PTHR42878">
    <property type="entry name" value="TWO-COMPONENT HISTIDINE KINASE"/>
    <property type="match status" value="1"/>
</dbReference>
<evidence type="ECO:0000256" key="7">
    <source>
        <dbReference type="ARBA" id="ARBA00022741"/>
    </source>
</evidence>
<dbReference type="Proteomes" id="UP000230731">
    <property type="component" value="Unassembled WGS sequence"/>
</dbReference>
<dbReference type="GO" id="GO:0030295">
    <property type="term" value="F:protein kinase activator activity"/>
    <property type="evidence" value="ECO:0007669"/>
    <property type="project" value="TreeGrafter"/>
</dbReference>
<dbReference type="Gene3D" id="6.10.340.10">
    <property type="match status" value="1"/>
</dbReference>
<proteinExistence type="predicted"/>
<feature type="transmembrane region" description="Helical" evidence="12">
    <location>
        <begin position="78"/>
        <end position="101"/>
    </location>
</feature>